<evidence type="ECO:0000256" key="3">
    <source>
        <dbReference type="ARBA" id="ARBA00022857"/>
    </source>
</evidence>
<accession>A0AA88F2W5</accession>
<dbReference type="SUPFAM" id="SSF55469">
    <property type="entry name" value="FMN-dependent nitroreductase-like"/>
    <property type="match status" value="1"/>
</dbReference>
<keyword evidence="1 5" id="KW-0285">Flavoprotein</keyword>
<dbReference type="NCBIfam" id="NF003768">
    <property type="entry name" value="PRK05365.1"/>
    <property type="match status" value="1"/>
</dbReference>
<organism evidence="7 8">
    <name type="scientific">Rhizobium rhizogenes</name>
    <name type="common">Agrobacterium rhizogenes</name>
    <dbReference type="NCBI Taxonomy" id="359"/>
    <lineage>
        <taxon>Bacteria</taxon>
        <taxon>Pseudomonadati</taxon>
        <taxon>Pseudomonadota</taxon>
        <taxon>Alphaproteobacteria</taxon>
        <taxon>Hyphomicrobiales</taxon>
        <taxon>Rhizobiaceae</taxon>
        <taxon>Rhizobium/Agrobacterium group</taxon>
        <taxon>Rhizobium</taxon>
    </lineage>
</organism>
<dbReference type="PANTHER" id="PTHR43543">
    <property type="entry name" value="MALONIC SEMIALDEHYDE REDUCTASE RUTE-RELATED"/>
    <property type="match status" value="1"/>
</dbReference>
<dbReference type="Gene3D" id="3.40.109.10">
    <property type="entry name" value="NADH Oxidase"/>
    <property type="match status" value="1"/>
</dbReference>
<comment type="cofactor">
    <cofactor evidence="5">
        <name>FMN</name>
        <dbReference type="ChEBI" id="CHEBI:58210"/>
    </cofactor>
</comment>
<sequence>MTKPLDDTAPLDSKALATLFTEARTHNGWTDKPVSDETLKALYDLTKMGPTSANCSPGRFVFVRSPEAKEKLRPALSSGNLEKTMAAPVTVIAAIDSEFYEKLPVLFPHADARSWFTSSAAMAEETAFRNGTLQAGYLILAARALGLDTGAMSGFDKGKVDAAFFAGTTWKSNFLINLGHGDPSKLFGRLPRLGFEDACVLA</sequence>
<evidence type="ECO:0000256" key="2">
    <source>
        <dbReference type="ARBA" id="ARBA00022643"/>
    </source>
</evidence>
<dbReference type="AlphaFoldDB" id="A0AA88F2W5"/>
<gene>
    <name evidence="7" type="ORF">DXM27_14775</name>
</gene>
<keyword evidence="3 5" id="KW-0521">NADP</keyword>
<evidence type="ECO:0000256" key="4">
    <source>
        <dbReference type="ARBA" id="ARBA00023002"/>
    </source>
</evidence>
<dbReference type="RefSeq" id="WP_149899825.1">
    <property type="nucleotide sequence ID" value="NZ_QRFF01000004.1"/>
</dbReference>
<protein>
    <recommendedName>
        <fullName evidence="5">Putative NADH dehydrogenase/NAD(P)H nitroreductase DXM27_14775</fullName>
        <ecNumber evidence="5">1.-.-.-</ecNumber>
    </recommendedName>
</protein>
<dbReference type="EC" id="1.-.-.-" evidence="5"/>
<dbReference type="InterPro" id="IPR050461">
    <property type="entry name" value="Nitroreductase_HadB/RutE"/>
</dbReference>
<evidence type="ECO:0000313" key="8">
    <source>
        <dbReference type="Proteomes" id="UP000473658"/>
    </source>
</evidence>
<reference evidence="7 8" key="1">
    <citation type="submission" date="2018-08" db="EMBL/GenBank/DDBJ databases">
        <title>Crown Gall in kiwifruit.</title>
        <authorList>
            <person name="Visnovsky S.B."/>
            <person name="Pitman A.R."/>
        </authorList>
    </citation>
    <scope>NUCLEOTIDE SEQUENCE [LARGE SCALE GENOMIC DNA]</scope>
    <source>
        <strain evidence="7 8">SBV_302_78_2</strain>
    </source>
</reference>
<evidence type="ECO:0000313" key="7">
    <source>
        <dbReference type="EMBL" id="KAA3500526.1"/>
    </source>
</evidence>
<comment type="similarity">
    <text evidence="5">Belongs to the nitroreductase family. HadB/RutE subfamily.</text>
</comment>
<dbReference type="CDD" id="cd02148">
    <property type="entry name" value="RutE-like"/>
    <property type="match status" value="1"/>
</dbReference>
<dbReference type="EMBL" id="QRFF01000004">
    <property type="protein sequence ID" value="KAA3500526.1"/>
    <property type="molecule type" value="Genomic_DNA"/>
</dbReference>
<comment type="caution">
    <text evidence="7">The sequence shown here is derived from an EMBL/GenBank/DDBJ whole genome shotgun (WGS) entry which is preliminary data.</text>
</comment>
<proteinExistence type="inferred from homology"/>
<dbReference type="GO" id="GO:0016491">
    <property type="term" value="F:oxidoreductase activity"/>
    <property type="evidence" value="ECO:0007669"/>
    <property type="project" value="UniProtKB-UniRule"/>
</dbReference>
<keyword evidence="4 5" id="KW-0560">Oxidoreductase</keyword>
<dbReference type="InterPro" id="IPR029479">
    <property type="entry name" value="Nitroreductase"/>
</dbReference>
<dbReference type="Proteomes" id="UP000473658">
    <property type="component" value="Unassembled WGS sequence"/>
</dbReference>
<dbReference type="HAMAP" id="MF_01204">
    <property type="entry name" value="Oxidoreductase_RutE_HadB"/>
    <property type="match status" value="1"/>
</dbReference>
<keyword evidence="5" id="KW-0520">NAD</keyword>
<evidence type="ECO:0000256" key="5">
    <source>
        <dbReference type="HAMAP-Rule" id="MF_01204"/>
    </source>
</evidence>
<keyword evidence="2 5" id="KW-0288">FMN</keyword>
<dbReference type="Pfam" id="PF00881">
    <property type="entry name" value="Nitroreductase"/>
    <property type="match status" value="1"/>
</dbReference>
<dbReference type="PANTHER" id="PTHR43543:SF1">
    <property type="entry name" value="MALONIC SEMIALDEHYDE REDUCTASE RUTE-RELATED"/>
    <property type="match status" value="1"/>
</dbReference>
<dbReference type="InterPro" id="IPR000415">
    <property type="entry name" value="Nitroreductase-like"/>
</dbReference>
<dbReference type="InterPro" id="IPR023936">
    <property type="entry name" value="RutE-like"/>
</dbReference>
<name>A0AA88F2W5_RHIRH</name>
<evidence type="ECO:0000259" key="6">
    <source>
        <dbReference type="Pfam" id="PF00881"/>
    </source>
</evidence>
<feature type="domain" description="Nitroreductase" evidence="6">
    <location>
        <begin position="28"/>
        <end position="180"/>
    </location>
</feature>
<evidence type="ECO:0000256" key="1">
    <source>
        <dbReference type="ARBA" id="ARBA00022630"/>
    </source>
</evidence>